<organism evidence="3">
    <name type="scientific">Aphanomyces invadans</name>
    <dbReference type="NCBI Taxonomy" id="157072"/>
    <lineage>
        <taxon>Eukaryota</taxon>
        <taxon>Sar</taxon>
        <taxon>Stramenopiles</taxon>
        <taxon>Oomycota</taxon>
        <taxon>Saprolegniomycetes</taxon>
        <taxon>Saprolegniales</taxon>
        <taxon>Verrucalvaceae</taxon>
        <taxon>Aphanomyces</taxon>
    </lineage>
</organism>
<dbReference type="STRING" id="157072.A0A024U6Q3"/>
<proteinExistence type="predicted"/>
<evidence type="ECO:0000256" key="1">
    <source>
        <dbReference type="SAM" id="SignalP"/>
    </source>
</evidence>
<dbReference type="Gene3D" id="3.40.50.1820">
    <property type="entry name" value="alpha/beta hydrolase"/>
    <property type="match status" value="1"/>
</dbReference>
<protein>
    <recommendedName>
        <fullName evidence="2">Serine aminopeptidase S33 domain-containing protein</fullName>
    </recommendedName>
</protein>
<dbReference type="RefSeq" id="XP_008870291.1">
    <property type="nucleotide sequence ID" value="XM_008872069.1"/>
</dbReference>
<evidence type="ECO:0000259" key="2">
    <source>
        <dbReference type="Pfam" id="PF12146"/>
    </source>
</evidence>
<dbReference type="VEuPathDB" id="FungiDB:H310_06861"/>
<reference evidence="3" key="1">
    <citation type="submission" date="2013-12" db="EMBL/GenBank/DDBJ databases">
        <title>The Genome Sequence of Aphanomyces invadans NJM9701.</title>
        <authorList>
            <consortium name="The Broad Institute Genomics Platform"/>
            <person name="Russ C."/>
            <person name="Tyler B."/>
            <person name="van West P."/>
            <person name="Dieguez-Uribeondo J."/>
            <person name="Young S.K."/>
            <person name="Zeng Q."/>
            <person name="Gargeya S."/>
            <person name="Fitzgerald M."/>
            <person name="Abouelleil A."/>
            <person name="Alvarado L."/>
            <person name="Chapman S.B."/>
            <person name="Gainer-Dewar J."/>
            <person name="Goldberg J."/>
            <person name="Griggs A."/>
            <person name="Gujja S."/>
            <person name="Hansen M."/>
            <person name="Howarth C."/>
            <person name="Imamovic A."/>
            <person name="Ireland A."/>
            <person name="Larimer J."/>
            <person name="McCowan C."/>
            <person name="Murphy C."/>
            <person name="Pearson M."/>
            <person name="Poon T.W."/>
            <person name="Priest M."/>
            <person name="Roberts A."/>
            <person name="Saif S."/>
            <person name="Shea T."/>
            <person name="Sykes S."/>
            <person name="Wortman J."/>
            <person name="Nusbaum C."/>
            <person name="Birren B."/>
        </authorList>
    </citation>
    <scope>NUCLEOTIDE SEQUENCE [LARGE SCALE GENOMIC DNA]</scope>
    <source>
        <strain evidence="3">NJM9701</strain>
    </source>
</reference>
<dbReference type="InterPro" id="IPR029058">
    <property type="entry name" value="AB_hydrolase_fold"/>
</dbReference>
<dbReference type="AlphaFoldDB" id="A0A024U6Q3"/>
<dbReference type="PANTHER" id="PTHR12277">
    <property type="entry name" value="ALPHA/BETA HYDROLASE DOMAIN-CONTAINING PROTEIN"/>
    <property type="match status" value="1"/>
</dbReference>
<evidence type="ECO:0000313" key="3">
    <source>
        <dbReference type="EMBL" id="ETW01293.1"/>
    </source>
</evidence>
<sequence>MGGVAGSLFMLWVRSGFSSATVASALTFFPPSPTYGLVKQADGATAVDHYIDANVPFSSTASLAVVRTKRGQEIPCFVFRHPEATFTMIYSHGNATDCGGMFLRYLSLSRELKVNVVGYDYTGYGGASGSPSEADTYADITAIYDHVVAHICTSSDPAKEIILYGQSVGSGPSIYLATERPVRGLIVHSGLLSGMRVLTSNRCLACLDIYPNVDRIQNVTCRTLIIHGVDDMEIPIAHGHGLHQALPVASQAEPYWVPDRGHNDIGETATCRPGYVQHLAAFLKTL</sequence>
<feature type="signal peptide" evidence="1">
    <location>
        <begin position="1"/>
        <end position="25"/>
    </location>
</feature>
<accession>A0A024U6Q3</accession>
<dbReference type="OrthoDB" id="446723at2759"/>
<dbReference type="Pfam" id="PF12146">
    <property type="entry name" value="Hydrolase_4"/>
    <property type="match status" value="1"/>
</dbReference>
<dbReference type="SUPFAM" id="SSF53474">
    <property type="entry name" value="alpha/beta-Hydrolases"/>
    <property type="match status" value="1"/>
</dbReference>
<name>A0A024U6Q3_9STRA</name>
<gene>
    <name evidence="3" type="ORF">H310_06861</name>
</gene>
<feature type="chain" id="PRO_5001534981" description="Serine aminopeptidase S33 domain-containing protein" evidence="1">
    <location>
        <begin position="26"/>
        <end position="286"/>
    </location>
</feature>
<dbReference type="PANTHER" id="PTHR12277:SF81">
    <property type="entry name" value="PROTEIN ABHD13"/>
    <property type="match status" value="1"/>
</dbReference>
<keyword evidence="1" id="KW-0732">Signal</keyword>
<feature type="domain" description="Serine aminopeptidase S33" evidence="2">
    <location>
        <begin position="112"/>
        <end position="192"/>
    </location>
</feature>
<dbReference type="eggNOG" id="KOG1552">
    <property type="taxonomic scope" value="Eukaryota"/>
</dbReference>
<dbReference type="InterPro" id="IPR022742">
    <property type="entry name" value="Hydrolase_4"/>
</dbReference>
<dbReference type="GeneID" id="20083911"/>
<dbReference type="EMBL" id="KI913963">
    <property type="protein sequence ID" value="ETW01293.1"/>
    <property type="molecule type" value="Genomic_DNA"/>
</dbReference>